<gene>
    <name evidence="5" type="ORF">DS832_04665</name>
</gene>
<dbReference type="PANTHER" id="PTHR30349:SF64">
    <property type="entry name" value="PROPHAGE INTEGRASE INTD-RELATED"/>
    <property type="match status" value="1"/>
</dbReference>
<dbReference type="InterPro" id="IPR011010">
    <property type="entry name" value="DNA_brk_join_enz"/>
</dbReference>
<dbReference type="InterPro" id="IPR028259">
    <property type="entry name" value="AP2-like_int_N"/>
</dbReference>
<dbReference type="PROSITE" id="PS51898">
    <property type="entry name" value="TYR_RECOMBINASE"/>
    <property type="match status" value="1"/>
</dbReference>
<comment type="similarity">
    <text evidence="1">Belongs to the 'phage' integrase family.</text>
</comment>
<name>A0A417Z819_9LACO</name>
<dbReference type="Proteomes" id="UP000284822">
    <property type="component" value="Unassembled WGS sequence"/>
</dbReference>
<evidence type="ECO:0000313" key="6">
    <source>
        <dbReference type="Proteomes" id="UP000284822"/>
    </source>
</evidence>
<dbReference type="EMBL" id="QOCS01000009">
    <property type="protein sequence ID" value="RHW46784.1"/>
    <property type="molecule type" value="Genomic_DNA"/>
</dbReference>
<dbReference type="GO" id="GO:0003677">
    <property type="term" value="F:DNA binding"/>
    <property type="evidence" value="ECO:0007669"/>
    <property type="project" value="UniProtKB-KW"/>
</dbReference>
<organism evidence="5 6">
    <name type="scientific">Bombilactobacillus bombi</name>
    <dbReference type="NCBI Taxonomy" id="1303590"/>
    <lineage>
        <taxon>Bacteria</taxon>
        <taxon>Bacillati</taxon>
        <taxon>Bacillota</taxon>
        <taxon>Bacilli</taxon>
        <taxon>Lactobacillales</taxon>
        <taxon>Lactobacillaceae</taxon>
        <taxon>Bombilactobacillus</taxon>
    </lineage>
</organism>
<keyword evidence="3" id="KW-0233">DNA recombination</keyword>
<evidence type="ECO:0000256" key="1">
    <source>
        <dbReference type="ARBA" id="ARBA00008857"/>
    </source>
</evidence>
<comment type="caution">
    <text evidence="5">The sequence shown here is derived from an EMBL/GenBank/DDBJ whole genome shotgun (WGS) entry which is preliminary data.</text>
</comment>
<evidence type="ECO:0000256" key="3">
    <source>
        <dbReference type="ARBA" id="ARBA00023172"/>
    </source>
</evidence>
<feature type="domain" description="Tyr recombinase" evidence="4">
    <location>
        <begin position="173"/>
        <end position="376"/>
    </location>
</feature>
<evidence type="ECO:0000256" key="2">
    <source>
        <dbReference type="ARBA" id="ARBA00023125"/>
    </source>
</evidence>
<dbReference type="InterPro" id="IPR050090">
    <property type="entry name" value="Tyrosine_recombinase_XerCD"/>
</dbReference>
<reference evidence="5 6" key="1">
    <citation type="submission" date="2018-07" db="EMBL/GenBank/DDBJ databases">
        <title>Genome sequences of six Lactobacillus spp. isolated from bumble bee guts.</title>
        <authorList>
            <person name="Motta E.V.S."/>
            <person name="Moran N.A."/>
        </authorList>
    </citation>
    <scope>NUCLEOTIDE SEQUENCE [LARGE SCALE GENOMIC DNA]</scope>
    <source>
        <strain evidence="5 6">LV-8.1</strain>
    </source>
</reference>
<dbReference type="AlphaFoldDB" id="A0A417Z819"/>
<dbReference type="GO" id="GO:0015074">
    <property type="term" value="P:DNA integration"/>
    <property type="evidence" value="ECO:0007669"/>
    <property type="project" value="InterPro"/>
</dbReference>
<dbReference type="RefSeq" id="WP_118910598.1">
    <property type="nucleotide sequence ID" value="NZ_QOCS01000009.1"/>
</dbReference>
<evidence type="ECO:0000259" key="4">
    <source>
        <dbReference type="PROSITE" id="PS51898"/>
    </source>
</evidence>
<keyword evidence="2" id="KW-0238">DNA-binding</keyword>
<dbReference type="Pfam" id="PF00589">
    <property type="entry name" value="Phage_integrase"/>
    <property type="match status" value="1"/>
</dbReference>
<accession>A0A417Z819</accession>
<dbReference type="PANTHER" id="PTHR30349">
    <property type="entry name" value="PHAGE INTEGRASE-RELATED"/>
    <property type="match status" value="1"/>
</dbReference>
<protein>
    <submittedName>
        <fullName evidence="5">Site-specific integrase</fullName>
    </submittedName>
</protein>
<proteinExistence type="inferred from homology"/>
<sequence length="384" mass="43943">MAQIIKRGSKWQYRVWFNDPETGKQKSVSKSGFSTKREANAAAIEMEQKKNQNRITTKENILFGDYYVAWVKANKLGRYSASTDNNYRNSMRIVTTSPISQKKLKQITRIDYQKFIDDYAFGTPKNPKTHAKNSVRKINIHIRSAIKDAIDDGIIYSDFTRKVIIGGNEPKDTALKYLELDEASKLREIALEKADLKHITYATIAFAIATGCRYEEIVGLTWDCVDFNKKTVNINKAYDYQKRTGFKKVKTDSSTRIISIDTSTLKMLSDLKHEQQVTFLKHGFRNDKQFVFINYRLEVPTDSAANKTLHSILKDIKAKNQTLSMHGLRHTHTSILLAKNVSLDYISERLGHKNTTITSTIYAHLLESKRKAEDSKAINVISNL</sequence>
<dbReference type="InterPro" id="IPR010998">
    <property type="entry name" value="Integrase_recombinase_N"/>
</dbReference>
<dbReference type="SUPFAM" id="SSF56349">
    <property type="entry name" value="DNA breaking-rejoining enzymes"/>
    <property type="match status" value="1"/>
</dbReference>
<dbReference type="InterPro" id="IPR002104">
    <property type="entry name" value="Integrase_catalytic"/>
</dbReference>
<dbReference type="CDD" id="cd01189">
    <property type="entry name" value="INT_ICEBs1_C_like"/>
    <property type="match status" value="1"/>
</dbReference>
<dbReference type="InterPro" id="IPR013762">
    <property type="entry name" value="Integrase-like_cat_sf"/>
</dbReference>
<evidence type="ECO:0000313" key="5">
    <source>
        <dbReference type="EMBL" id="RHW46784.1"/>
    </source>
</evidence>
<dbReference type="Gene3D" id="1.10.443.10">
    <property type="entry name" value="Intergrase catalytic core"/>
    <property type="match status" value="1"/>
</dbReference>
<dbReference type="GO" id="GO:0006310">
    <property type="term" value="P:DNA recombination"/>
    <property type="evidence" value="ECO:0007669"/>
    <property type="project" value="UniProtKB-KW"/>
</dbReference>
<dbReference type="Pfam" id="PF14657">
    <property type="entry name" value="Arm-DNA-bind_4"/>
    <property type="match status" value="1"/>
</dbReference>
<dbReference type="Gene3D" id="1.10.150.130">
    <property type="match status" value="1"/>
</dbReference>